<protein>
    <submittedName>
        <fullName evidence="1">Uncharacterized protein</fullName>
    </submittedName>
</protein>
<dbReference type="EMBL" id="PNBA02000005">
    <property type="protein sequence ID" value="KAG6424205.1"/>
    <property type="molecule type" value="Genomic_DNA"/>
</dbReference>
<comment type="caution">
    <text evidence="1">The sequence shown here is derived from an EMBL/GenBank/DDBJ whole genome shotgun (WGS) entry which is preliminary data.</text>
</comment>
<name>A0A8X8Y614_SALSN</name>
<evidence type="ECO:0000313" key="1">
    <source>
        <dbReference type="EMBL" id="KAG6424205.1"/>
    </source>
</evidence>
<gene>
    <name evidence="1" type="ORF">SASPL_114619</name>
</gene>
<organism evidence="1">
    <name type="scientific">Salvia splendens</name>
    <name type="common">Scarlet sage</name>
    <dbReference type="NCBI Taxonomy" id="180675"/>
    <lineage>
        <taxon>Eukaryota</taxon>
        <taxon>Viridiplantae</taxon>
        <taxon>Streptophyta</taxon>
        <taxon>Embryophyta</taxon>
        <taxon>Tracheophyta</taxon>
        <taxon>Spermatophyta</taxon>
        <taxon>Magnoliopsida</taxon>
        <taxon>eudicotyledons</taxon>
        <taxon>Gunneridae</taxon>
        <taxon>Pentapetalae</taxon>
        <taxon>asterids</taxon>
        <taxon>lamiids</taxon>
        <taxon>Lamiales</taxon>
        <taxon>Lamiaceae</taxon>
        <taxon>Nepetoideae</taxon>
        <taxon>Mentheae</taxon>
        <taxon>Salviinae</taxon>
        <taxon>Salvia</taxon>
        <taxon>Salvia subgen. Calosphace</taxon>
        <taxon>core Calosphace</taxon>
    </lineage>
</organism>
<sequence>MYCGISIRIKKSWRWNCWVMRYVDEELDTEGKEKELSKIVERRRIRSDCLVYTVVGGKNCVSYGRMLRKAKTELLEFKWKTNGTTEDCGVYAMQDIWRRIWGLKCDLTNKPSKSFQLLHSKFIIAMVYSNKKKVEDYMMRTATSHLEEA</sequence>
<evidence type="ECO:0000313" key="2">
    <source>
        <dbReference type="Proteomes" id="UP000298416"/>
    </source>
</evidence>
<reference evidence="1" key="1">
    <citation type="submission" date="2018-01" db="EMBL/GenBank/DDBJ databases">
        <authorList>
            <person name="Mao J.F."/>
        </authorList>
    </citation>
    <scope>NUCLEOTIDE SEQUENCE</scope>
    <source>
        <strain evidence="1">Huo1</strain>
        <tissue evidence="1">Leaf</tissue>
    </source>
</reference>
<reference evidence="1" key="2">
    <citation type="submission" date="2020-08" db="EMBL/GenBank/DDBJ databases">
        <title>Plant Genome Project.</title>
        <authorList>
            <person name="Zhang R.-G."/>
        </authorList>
    </citation>
    <scope>NUCLEOTIDE SEQUENCE</scope>
    <source>
        <strain evidence="1">Huo1</strain>
        <tissue evidence="1">Leaf</tissue>
    </source>
</reference>
<proteinExistence type="predicted"/>
<dbReference type="AlphaFoldDB" id="A0A8X8Y614"/>
<dbReference type="Proteomes" id="UP000298416">
    <property type="component" value="Unassembled WGS sequence"/>
</dbReference>
<keyword evidence="2" id="KW-1185">Reference proteome</keyword>
<accession>A0A8X8Y614</accession>